<name>A0ABY8MYU5_9PSED</name>
<feature type="region of interest" description="Disordered" evidence="1">
    <location>
        <begin position="114"/>
        <end position="156"/>
    </location>
</feature>
<dbReference type="Proteomes" id="UP001243713">
    <property type="component" value="Chromosome"/>
</dbReference>
<sequence>MKNAVAIFSFVLAGCSQIGLTNQEPCMSTIYGGEDLGCVEKWEAKNGREYFKVFHPDAYWQSRALNDQLKKNQILGLGGTSCVAGEVNREQVTEIISDVLESYGFKKEDIGAADTTRQDGGAKQLTIKEKWDQHEKEVRKREDSLPAWSGASAQQKERLREEKKLCIEHNQCPWN</sequence>
<feature type="compositionally biased region" description="Basic and acidic residues" evidence="1">
    <location>
        <begin position="126"/>
        <end position="144"/>
    </location>
</feature>
<evidence type="ECO:0000313" key="3">
    <source>
        <dbReference type="Proteomes" id="UP001243713"/>
    </source>
</evidence>
<reference evidence="2 3" key="1">
    <citation type="submission" date="2022-03" db="EMBL/GenBank/DDBJ databases">
        <title>Plant growth promoting endophytes with ACC deaminase activity.</title>
        <authorList>
            <person name="Charles T."/>
            <person name="Van Dyk A."/>
            <person name="Cheng J."/>
            <person name="Heil J."/>
        </authorList>
    </citation>
    <scope>NUCLEOTIDE SEQUENCE [LARGE SCALE GENOMIC DNA]</scope>
    <source>
        <strain evidence="2 3">8R6</strain>
    </source>
</reference>
<dbReference type="EMBL" id="CP093428">
    <property type="protein sequence ID" value="WGK92574.1"/>
    <property type="molecule type" value="Genomic_DNA"/>
</dbReference>
<protein>
    <recommendedName>
        <fullName evidence="4">Lipoprotein</fullName>
    </recommendedName>
</protein>
<evidence type="ECO:0000313" key="2">
    <source>
        <dbReference type="EMBL" id="WGK92574.1"/>
    </source>
</evidence>
<organism evidence="2 3">
    <name type="scientific">Pseudomonas migulae</name>
    <dbReference type="NCBI Taxonomy" id="78543"/>
    <lineage>
        <taxon>Bacteria</taxon>
        <taxon>Pseudomonadati</taxon>
        <taxon>Pseudomonadota</taxon>
        <taxon>Gammaproteobacteria</taxon>
        <taxon>Pseudomonadales</taxon>
        <taxon>Pseudomonadaceae</taxon>
        <taxon>Pseudomonas</taxon>
    </lineage>
</organism>
<proteinExistence type="predicted"/>
<dbReference type="RefSeq" id="WP_280163482.1">
    <property type="nucleotide sequence ID" value="NZ_CP093428.1"/>
</dbReference>
<keyword evidence="3" id="KW-1185">Reference proteome</keyword>
<gene>
    <name evidence="2" type="ORF">MOQ58_10435</name>
</gene>
<dbReference type="PROSITE" id="PS51257">
    <property type="entry name" value="PROKAR_LIPOPROTEIN"/>
    <property type="match status" value="1"/>
</dbReference>
<evidence type="ECO:0000256" key="1">
    <source>
        <dbReference type="SAM" id="MobiDB-lite"/>
    </source>
</evidence>
<evidence type="ECO:0008006" key="4">
    <source>
        <dbReference type="Google" id="ProtNLM"/>
    </source>
</evidence>
<accession>A0ABY8MYU5</accession>